<comment type="similarity">
    <text evidence="1">Belongs to the PPR family. P subfamily.</text>
</comment>
<accession>A0A3B6NM77</accession>
<keyword evidence="2" id="KW-0677">Repeat</keyword>
<dbReference type="Gene3D" id="1.25.40.10">
    <property type="entry name" value="Tetratricopeptide repeat domain"/>
    <property type="match status" value="2"/>
</dbReference>
<feature type="repeat" description="PPR" evidence="4">
    <location>
        <begin position="169"/>
        <end position="203"/>
    </location>
</feature>
<proteinExistence type="inferred from homology"/>
<evidence type="ECO:0000313" key="7">
    <source>
        <dbReference type="Proteomes" id="UP000019116"/>
    </source>
</evidence>
<evidence type="ECO:0000256" key="5">
    <source>
        <dbReference type="SAM" id="MobiDB-lite"/>
    </source>
</evidence>
<dbReference type="Gramene" id="TraesCLE_scaffold_010450_01G000400.1">
    <property type="protein sequence ID" value="TraesCLE_scaffold_010450_01G000400.1"/>
    <property type="gene ID" value="TraesCLE_scaffold_010450_01G000400"/>
</dbReference>
<dbReference type="AlphaFoldDB" id="A0A3B6NM77"/>
<evidence type="ECO:0000256" key="2">
    <source>
        <dbReference type="ARBA" id="ARBA00022737"/>
    </source>
</evidence>
<evidence type="ECO:0000256" key="1">
    <source>
        <dbReference type="ARBA" id="ARBA00007626"/>
    </source>
</evidence>
<dbReference type="SMR" id="A0A3B6NM77"/>
<reference evidence="6" key="1">
    <citation type="submission" date="2018-08" db="EMBL/GenBank/DDBJ databases">
        <authorList>
            <person name="Rossello M."/>
        </authorList>
    </citation>
    <scope>NUCLEOTIDE SEQUENCE [LARGE SCALE GENOMIC DNA]</scope>
    <source>
        <strain evidence="6">cv. Chinese Spring</strain>
    </source>
</reference>
<dbReference type="EnsemblPlants" id="TraesCS6A02G099407.1">
    <property type="protein sequence ID" value="TraesCS6A02G099407.1"/>
    <property type="gene ID" value="TraesCS6A02G099407"/>
</dbReference>
<name>A0A3B6NM77_WHEAT</name>
<feature type="repeat" description="PPR" evidence="4">
    <location>
        <begin position="274"/>
        <end position="308"/>
    </location>
</feature>
<dbReference type="Pfam" id="PF01535">
    <property type="entry name" value="PPR"/>
    <property type="match status" value="1"/>
</dbReference>
<dbReference type="InterPro" id="IPR002885">
    <property type="entry name" value="PPR_rpt"/>
</dbReference>
<dbReference type="Gramene" id="TraesCS6A03G0228400.1">
    <property type="protein sequence ID" value="TraesCS6A03G0228400.1.CDS"/>
    <property type="gene ID" value="TraesCS6A03G0228400"/>
</dbReference>
<keyword evidence="3" id="KW-0809">Transit peptide</keyword>
<evidence type="ECO:0008006" key="8">
    <source>
        <dbReference type="Google" id="ProtNLM"/>
    </source>
</evidence>
<feature type="compositionally biased region" description="Basic and acidic residues" evidence="5">
    <location>
        <begin position="377"/>
        <end position="390"/>
    </location>
</feature>
<reference evidence="6" key="2">
    <citation type="submission" date="2018-10" db="UniProtKB">
        <authorList>
            <consortium name="EnsemblPlants"/>
        </authorList>
    </citation>
    <scope>IDENTIFICATION</scope>
</reference>
<evidence type="ECO:0000256" key="3">
    <source>
        <dbReference type="ARBA" id="ARBA00022946"/>
    </source>
</evidence>
<feature type="region of interest" description="Disordered" evidence="5">
    <location>
        <begin position="366"/>
        <end position="390"/>
    </location>
</feature>
<feature type="compositionally biased region" description="Polar residues" evidence="5">
    <location>
        <begin position="366"/>
        <end position="376"/>
    </location>
</feature>
<dbReference type="PROSITE" id="PS51375">
    <property type="entry name" value="PPR"/>
    <property type="match status" value="4"/>
</dbReference>
<dbReference type="SUPFAM" id="SSF81901">
    <property type="entry name" value="HCP-like"/>
    <property type="match status" value="1"/>
</dbReference>
<dbReference type="Gramene" id="TraesCAD_scaffold_011504_01G000400.1">
    <property type="protein sequence ID" value="TraesCAD_scaffold_011504_01G000400.1"/>
    <property type="gene ID" value="TraesCAD_scaffold_011504_01G000400"/>
</dbReference>
<feature type="repeat" description="PPR" evidence="4">
    <location>
        <begin position="100"/>
        <end position="134"/>
    </location>
</feature>
<dbReference type="InterPro" id="IPR011990">
    <property type="entry name" value="TPR-like_helical_dom_sf"/>
</dbReference>
<evidence type="ECO:0000256" key="4">
    <source>
        <dbReference type="PROSITE-ProRule" id="PRU00708"/>
    </source>
</evidence>
<dbReference type="PANTHER" id="PTHR47936:SF1">
    <property type="entry name" value="PENTATRICOPEPTIDE REPEAT-CONTAINING PROTEIN GUN1, CHLOROPLASTIC"/>
    <property type="match status" value="1"/>
</dbReference>
<dbReference type="STRING" id="4565.A0A3B6NM77"/>
<keyword evidence="7" id="KW-1185">Reference proteome</keyword>
<dbReference type="PANTHER" id="PTHR47936">
    <property type="entry name" value="PPR_LONG DOMAIN-CONTAINING PROTEIN"/>
    <property type="match status" value="1"/>
</dbReference>
<sequence>MSRLHPRYFSSSVSSLADELLSEFQHHLGSGTLSPQLAHQLFDGLLRQPVPVSARALNGLFAALARTPPSTTCADGPARAIDLFNRMARAGRRRRVIAPTSHTYSILIECCCLARRPDLGPSFFAHLLKTGVTADVVIFSGLFKCLCDMKRTEEALDVLLHRVPHDLPNVISYSLSHGLLCKHGRIKEAEEIFYSMAVNGRKPDIVSYPIMLHGYAIEGSLVKMIDLCELMAGDRIIPNVRCFNILINAYAKHGMMDVAMLFFEEMLKQGVNPNEFTYLTVISAFCKMGRMDDAMQKFNEMIDMGVPPDTEVYMCMVEGYLNHVDSMKANKFITKMKNRDIHHRPRKDVQSLWLFYHRSIYPSQSRQHFHSQPSSEASRKINADKIPEPRTDTIGEQFREEFQGTMDKVDGASDIFGIKIARQSGDVGGVDDHDLRAGADPIYQREHAAAAHLAVRLLVVGRDGVDLVHEDD</sequence>
<dbReference type="Gramene" id="TraesRN6A0100194100.1">
    <property type="protein sequence ID" value="TraesRN6A0100194100.1"/>
    <property type="gene ID" value="TraesRN6A0100194100"/>
</dbReference>
<evidence type="ECO:0000313" key="6">
    <source>
        <dbReference type="EnsemblPlants" id="TraesCS6A02G099407.1"/>
    </source>
</evidence>
<dbReference type="Pfam" id="PF13041">
    <property type="entry name" value="PPR_2"/>
    <property type="match status" value="2"/>
</dbReference>
<dbReference type="Proteomes" id="UP000019116">
    <property type="component" value="Chromosome 6A"/>
</dbReference>
<protein>
    <recommendedName>
        <fullName evidence="8">Pentacotripeptide-repeat region of PRORP domain-containing protein</fullName>
    </recommendedName>
</protein>
<organism evidence="6">
    <name type="scientific">Triticum aestivum</name>
    <name type="common">Wheat</name>
    <dbReference type="NCBI Taxonomy" id="4565"/>
    <lineage>
        <taxon>Eukaryota</taxon>
        <taxon>Viridiplantae</taxon>
        <taxon>Streptophyta</taxon>
        <taxon>Embryophyta</taxon>
        <taxon>Tracheophyta</taxon>
        <taxon>Spermatophyta</taxon>
        <taxon>Magnoliopsida</taxon>
        <taxon>Liliopsida</taxon>
        <taxon>Poales</taxon>
        <taxon>Poaceae</taxon>
        <taxon>BOP clade</taxon>
        <taxon>Pooideae</taxon>
        <taxon>Triticodae</taxon>
        <taxon>Triticeae</taxon>
        <taxon>Triticinae</taxon>
        <taxon>Triticum</taxon>
    </lineage>
</organism>
<dbReference type="Gramene" id="TraesCS6A02G099407.1">
    <property type="protein sequence ID" value="TraesCS6A02G099407.1"/>
    <property type="gene ID" value="TraesCS6A02G099407"/>
</dbReference>
<feature type="repeat" description="PPR" evidence="4">
    <location>
        <begin position="239"/>
        <end position="273"/>
    </location>
</feature>
<dbReference type="NCBIfam" id="TIGR00756">
    <property type="entry name" value="PPR"/>
    <property type="match status" value="4"/>
</dbReference>